<feature type="compositionally biased region" description="Basic residues" evidence="1">
    <location>
        <begin position="304"/>
        <end position="321"/>
    </location>
</feature>
<feature type="compositionally biased region" description="Low complexity" evidence="1">
    <location>
        <begin position="284"/>
        <end position="300"/>
    </location>
</feature>
<dbReference type="GeneID" id="111107421"/>
<dbReference type="Proteomes" id="UP000694844">
    <property type="component" value="Chromosome 8"/>
</dbReference>
<accession>A0A8B8B5F5</accession>
<keyword evidence="2" id="KW-1185">Reference proteome</keyword>
<reference evidence="3" key="1">
    <citation type="submission" date="2025-08" db="UniProtKB">
        <authorList>
            <consortium name="RefSeq"/>
        </authorList>
    </citation>
    <scope>IDENTIFICATION</scope>
    <source>
        <tissue evidence="3">Whole sample</tissue>
    </source>
</reference>
<feature type="compositionally biased region" description="Polar residues" evidence="1">
    <location>
        <begin position="10"/>
        <end position="22"/>
    </location>
</feature>
<evidence type="ECO:0000256" key="1">
    <source>
        <dbReference type="SAM" id="MobiDB-lite"/>
    </source>
</evidence>
<feature type="compositionally biased region" description="Basic and acidic residues" evidence="1">
    <location>
        <begin position="32"/>
        <end position="43"/>
    </location>
</feature>
<dbReference type="AlphaFoldDB" id="A0A8B8B5F5"/>
<sequence length="418" mass="47730">MSYLKRWRHNQTQVNSLASYSSDVDESTSADEPTRENNHEDPGNTRSFYSDETDYEDLDRVLSELETETDLSEVDSSSSEDEGQPFPAELAAWATETTQILKKTVGEKRSLSKSGMPTLSRSMSWIRAVWLEGEKEEEGTIPDLWIEQDSVFWPPVANGLRFLKERKNPTEKWKKFPLVKIKKKSEVSEDEDRGKRPLKKKSFGTDFVSDIADVVEPSLEAKETTKGKTPKTSEKDPCNYWDTACATPKIVPKVTKPSRSRSSSVDLHSRSSLERQRKRKHAWSSSCSSSRSGSRSTSPSRSEKNKKKSKLKNQSRSRSRSRSISLRSSEKSRNESGSRMSSVQVRPGSHRNRSRSRSRSRNRSQKGPDHIRGHFPKRVIQIDMEGNPIQGCQDYQFIRVLKGIETDQIQDLDQDHCH</sequence>
<dbReference type="OrthoDB" id="6022484at2759"/>
<name>A0A8B8B5F5_CRAVI</name>
<feature type="compositionally biased region" description="Basic and acidic residues" evidence="1">
    <location>
        <begin position="219"/>
        <end position="237"/>
    </location>
</feature>
<feature type="region of interest" description="Disordered" evidence="1">
    <location>
        <begin position="1"/>
        <end position="85"/>
    </location>
</feature>
<gene>
    <name evidence="3" type="primary">LOC111107421</name>
</gene>
<evidence type="ECO:0000313" key="2">
    <source>
        <dbReference type="Proteomes" id="UP000694844"/>
    </source>
</evidence>
<dbReference type="RefSeq" id="XP_022298323.1">
    <property type="nucleotide sequence ID" value="XM_022442615.1"/>
</dbReference>
<dbReference type="KEGG" id="cvn:111107421"/>
<proteinExistence type="predicted"/>
<feature type="compositionally biased region" description="Acidic residues" evidence="1">
    <location>
        <begin position="65"/>
        <end position="83"/>
    </location>
</feature>
<feature type="compositionally biased region" description="Basic residues" evidence="1">
    <location>
        <begin position="348"/>
        <end position="364"/>
    </location>
</feature>
<evidence type="ECO:0000313" key="3">
    <source>
        <dbReference type="RefSeq" id="XP_022298323.1"/>
    </source>
</evidence>
<organism evidence="2 3">
    <name type="scientific">Crassostrea virginica</name>
    <name type="common">Eastern oyster</name>
    <dbReference type="NCBI Taxonomy" id="6565"/>
    <lineage>
        <taxon>Eukaryota</taxon>
        <taxon>Metazoa</taxon>
        <taxon>Spiralia</taxon>
        <taxon>Lophotrochozoa</taxon>
        <taxon>Mollusca</taxon>
        <taxon>Bivalvia</taxon>
        <taxon>Autobranchia</taxon>
        <taxon>Pteriomorphia</taxon>
        <taxon>Ostreida</taxon>
        <taxon>Ostreoidea</taxon>
        <taxon>Ostreidae</taxon>
        <taxon>Crassostrea</taxon>
    </lineage>
</organism>
<protein>
    <submittedName>
        <fullName evidence="3">Protein SON-like</fullName>
    </submittedName>
</protein>
<feature type="region of interest" description="Disordered" evidence="1">
    <location>
        <begin position="218"/>
        <end position="373"/>
    </location>
</feature>